<evidence type="ECO:0000313" key="2">
    <source>
        <dbReference type="EMBL" id="GLK10404.1"/>
    </source>
</evidence>
<gene>
    <name evidence="2" type="ORF">GCM10017600_38100</name>
</gene>
<evidence type="ECO:0000256" key="1">
    <source>
        <dbReference type="SAM" id="MobiDB-lite"/>
    </source>
</evidence>
<feature type="compositionally biased region" description="Pro residues" evidence="1">
    <location>
        <begin position="259"/>
        <end position="280"/>
    </location>
</feature>
<feature type="compositionally biased region" description="Pro residues" evidence="1">
    <location>
        <begin position="348"/>
        <end position="362"/>
    </location>
</feature>
<feature type="compositionally biased region" description="Low complexity" evidence="1">
    <location>
        <begin position="363"/>
        <end position="380"/>
    </location>
</feature>
<reference evidence="2" key="2">
    <citation type="submission" date="2023-01" db="EMBL/GenBank/DDBJ databases">
        <authorList>
            <person name="Sun Q."/>
            <person name="Evtushenko L."/>
        </authorList>
    </citation>
    <scope>NUCLEOTIDE SEQUENCE</scope>
    <source>
        <strain evidence="2">VKM Ac-2007</strain>
    </source>
</reference>
<feature type="compositionally biased region" description="Low complexity" evidence="1">
    <location>
        <begin position="331"/>
        <end position="347"/>
    </location>
</feature>
<proteinExistence type="predicted"/>
<evidence type="ECO:0000313" key="3">
    <source>
        <dbReference type="Proteomes" id="UP001143474"/>
    </source>
</evidence>
<feature type="compositionally biased region" description="Pro residues" evidence="1">
    <location>
        <begin position="73"/>
        <end position="88"/>
    </location>
</feature>
<dbReference type="Proteomes" id="UP001143474">
    <property type="component" value="Unassembled WGS sequence"/>
</dbReference>
<feature type="compositionally biased region" description="Pro residues" evidence="1">
    <location>
        <begin position="27"/>
        <end position="39"/>
    </location>
</feature>
<name>A0A9W6MDD9_9ACTN</name>
<keyword evidence="3" id="KW-1185">Reference proteome</keyword>
<feature type="compositionally biased region" description="Basic and acidic residues" evidence="1">
    <location>
        <begin position="153"/>
        <end position="177"/>
    </location>
</feature>
<comment type="caution">
    <text evidence="2">The sequence shown here is derived from an EMBL/GenBank/DDBJ whole genome shotgun (WGS) entry which is preliminary data.</text>
</comment>
<feature type="compositionally biased region" description="Low complexity" evidence="1">
    <location>
        <begin position="103"/>
        <end position="112"/>
    </location>
</feature>
<feature type="compositionally biased region" description="Polar residues" evidence="1">
    <location>
        <begin position="52"/>
        <end position="68"/>
    </location>
</feature>
<organism evidence="2 3">
    <name type="scientific">Streptosporangium carneum</name>
    <dbReference type="NCBI Taxonomy" id="47481"/>
    <lineage>
        <taxon>Bacteria</taxon>
        <taxon>Bacillati</taxon>
        <taxon>Actinomycetota</taxon>
        <taxon>Actinomycetes</taxon>
        <taxon>Streptosporangiales</taxon>
        <taxon>Streptosporangiaceae</taxon>
        <taxon>Streptosporangium</taxon>
    </lineage>
</organism>
<sequence length="574" mass="60015">MTGAPSPENESRPNWFGAEDPLAPANRPEPPPNQGPPHRPFSDQPLPDQLPSRISPNQAPPQTASGSGQFPPHQAPPQTAPGQVPPHQAPGRQAPAAQDPYRGAPWPATGSWPAPPSAPPPSGHAAPMPPTDHPTGFERHTDVLGDPLGGGRHPGDRGGHATTPERRPTAHPVEDGRAAGSHSAPDERATVRPPGPAPHPATPPPHPAAHAGLLSPSPPHEGRHSSAARTDAPGRRPEASPTAPHGPASADALFQRPPADVPPQRPPASAPAPAPTPWTPGPQRTFSDQQVWPPLPKPTGEPVGASTQPFPAVPAAPLQRTAPPHALGPEAGAQAARHEAASPALSPSSPPAPAPVTAPAVPPGGTAEVPGAAETAGAPVSDPPPRRRTALRAGAAVLAVTLAVGLSTWSGYLMYRSGVPDYRIHTVAAGSTGTLMNVAWKVKVEQADSLPGARPIKADQQWLRITVTRTSLNTEGVIRRGKPEIQVEHPDGRRWQAEVVEEKLPLEVKDHKVGVGYDYDVISLVPKAVAGQVEVRVIPSTIRVPLEEESVEDMFKRIGTEKAEPQDQVLLFRR</sequence>
<feature type="compositionally biased region" description="Pro residues" evidence="1">
    <location>
        <begin position="193"/>
        <end position="207"/>
    </location>
</feature>
<accession>A0A9W6MDD9</accession>
<reference evidence="2" key="1">
    <citation type="journal article" date="2014" name="Int. J. Syst. Evol. Microbiol.">
        <title>Complete genome sequence of Corynebacterium casei LMG S-19264T (=DSM 44701T), isolated from a smear-ripened cheese.</title>
        <authorList>
            <consortium name="US DOE Joint Genome Institute (JGI-PGF)"/>
            <person name="Walter F."/>
            <person name="Albersmeier A."/>
            <person name="Kalinowski J."/>
            <person name="Ruckert C."/>
        </authorList>
    </citation>
    <scope>NUCLEOTIDE SEQUENCE</scope>
    <source>
        <strain evidence="2">VKM Ac-2007</strain>
    </source>
</reference>
<feature type="compositionally biased region" description="Pro residues" evidence="1">
    <location>
        <begin position="113"/>
        <end position="132"/>
    </location>
</feature>
<feature type="region of interest" description="Disordered" evidence="1">
    <location>
        <begin position="1"/>
        <end position="387"/>
    </location>
</feature>
<dbReference type="EMBL" id="BSEV01000008">
    <property type="protein sequence ID" value="GLK10404.1"/>
    <property type="molecule type" value="Genomic_DNA"/>
</dbReference>
<dbReference type="AlphaFoldDB" id="A0A9W6MDD9"/>
<protein>
    <submittedName>
        <fullName evidence="2">Uncharacterized protein</fullName>
    </submittedName>
</protein>